<name>A0ABX2XYK6_9CELL</name>
<evidence type="ECO:0000256" key="1">
    <source>
        <dbReference type="SAM" id="MobiDB-lite"/>
    </source>
</evidence>
<feature type="compositionally biased region" description="Low complexity" evidence="1">
    <location>
        <begin position="224"/>
        <end position="242"/>
    </location>
</feature>
<organism evidence="2 3">
    <name type="scientific">Oerskovia enterophila</name>
    <dbReference type="NCBI Taxonomy" id="43678"/>
    <lineage>
        <taxon>Bacteria</taxon>
        <taxon>Bacillati</taxon>
        <taxon>Actinomycetota</taxon>
        <taxon>Actinomycetes</taxon>
        <taxon>Micrococcales</taxon>
        <taxon>Cellulomonadaceae</taxon>
        <taxon>Oerskovia</taxon>
    </lineage>
</organism>
<reference evidence="2 3" key="1">
    <citation type="submission" date="2016-06" db="EMBL/GenBank/DDBJ databases">
        <title>Genome sequence of Oerskovia enterophila DSM 43852.</title>
        <authorList>
            <person name="Poehlein A."/>
            <person name="Jag V."/>
            <person name="Bengelsdorf F.R."/>
            <person name="Daniel R."/>
            <person name="Duerre P."/>
        </authorList>
    </citation>
    <scope>NUCLEOTIDE SEQUENCE [LARGE SCALE GENOMIC DNA]</scope>
    <source>
        <strain evidence="2 3">DSM 43852</strain>
    </source>
</reference>
<evidence type="ECO:0000313" key="3">
    <source>
        <dbReference type="Proteomes" id="UP000093412"/>
    </source>
</evidence>
<protein>
    <submittedName>
        <fullName evidence="2">Uncharacterized protein</fullName>
    </submittedName>
</protein>
<comment type="caution">
    <text evidence="2">The sequence shown here is derived from an EMBL/GenBank/DDBJ whole genome shotgun (WGS) entry which is preliminary data.</text>
</comment>
<feature type="compositionally biased region" description="Low complexity" evidence="1">
    <location>
        <begin position="117"/>
        <end position="128"/>
    </location>
</feature>
<keyword evidence="3" id="KW-1185">Reference proteome</keyword>
<gene>
    <name evidence="2" type="ORF">OERS_39360</name>
</gene>
<feature type="compositionally biased region" description="Basic residues" evidence="1">
    <location>
        <begin position="167"/>
        <end position="193"/>
    </location>
</feature>
<accession>A0ABX2XYK6</accession>
<sequence>MGRRRGWRARAPSPWEPPRCRPRPGASRVTRRSRSQGPRCGPRTRPWPRRRSGARRGASGRRARARAARGSRSRARRGRPARRPAARPASGRGRGTPRPSALARQPCGRWASGPRDGSSSSPAGCSPAWTCRQNVAGLEPGGLLTTRPARTCRQNVAGPEPGGLLTTHRRRAGPWRHRRPTRRARGHAWRHGGRGPSEERAVPLVSRGCRAARQPRVPRRTGPSVKSSVTSAVTARAAKPRP</sequence>
<proteinExistence type="predicted"/>
<evidence type="ECO:0000313" key="2">
    <source>
        <dbReference type="EMBL" id="OCI29389.1"/>
    </source>
</evidence>
<feature type="region of interest" description="Disordered" evidence="1">
    <location>
        <begin position="1"/>
        <end position="242"/>
    </location>
</feature>
<feature type="compositionally biased region" description="Low complexity" evidence="1">
    <location>
        <begin position="86"/>
        <end position="101"/>
    </location>
</feature>
<dbReference type="Proteomes" id="UP000093412">
    <property type="component" value="Unassembled WGS sequence"/>
</dbReference>
<feature type="compositionally biased region" description="Basic residues" evidence="1">
    <location>
        <begin position="46"/>
        <end position="85"/>
    </location>
</feature>
<dbReference type="EMBL" id="MAQA01000080">
    <property type="protein sequence ID" value="OCI29389.1"/>
    <property type="molecule type" value="Genomic_DNA"/>
</dbReference>